<dbReference type="PANTHER" id="PTHR47926">
    <property type="entry name" value="PENTATRICOPEPTIDE REPEAT-CONTAINING PROTEIN"/>
    <property type="match status" value="1"/>
</dbReference>
<sequence length="142" mass="16113">MVEHYNITPEFDHYAYMTDLLGRAGKLEEAYSVWFPLLAACRVHKNVDLVEKVVMRICEFDSGNISVYVLLSNTYSSSGRYKDAANLRSMSSKKVDRKRPASSWITVEKKVHAFIAGDECHSCNDGIINALHGYSARKYGKR</sequence>
<proteinExistence type="predicted"/>
<reference evidence="1 2" key="1">
    <citation type="journal article" date="2018" name="Mol. Plant">
        <title>The genome of Artemisia annua provides insight into the evolution of Asteraceae family and artemisinin biosynthesis.</title>
        <authorList>
            <person name="Shen Q."/>
            <person name="Zhang L."/>
            <person name="Liao Z."/>
            <person name="Wang S."/>
            <person name="Yan T."/>
            <person name="Shi P."/>
            <person name="Liu M."/>
            <person name="Fu X."/>
            <person name="Pan Q."/>
            <person name="Wang Y."/>
            <person name="Lv Z."/>
            <person name="Lu X."/>
            <person name="Zhang F."/>
            <person name="Jiang W."/>
            <person name="Ma Y."/>
            <person name="Chen M."/>
            <person name="Hao X."/>
            <person name="Li L."/>
            <person name="Tang Y."/>
            <person name="Lv G."/>
            <person name="Zhou Y."/>
            <person name="Sun X."/>
            <person name="Brodelius P.E."/>
            <person name="Rose J.K.C."/>
            <person name="Tang K."/>
        </authorList>
    </citation>
    <scope>NUCLEOTIDE SEQUENCE [LARGE SCALE GENOMIC DNA]</scope>
    <source>
        <strain evidence="2">cv. Huhao1</strain>
        <tissue evidence="1">Leaf</tissue>
    </source>
</reference>
<gene>
    <name evidence="1" type="ORF">CTI12_AA550390</name>
</gene>
<dbReference type="EMBL" id="PKPP01012797">
    <property type="protein sequence ID" value="PWA41847.1"/>
    <property type="molecule type" value="Genomic_DNA"/>
</dbReference>
<dbReference type="AlphaFoldDB" id="A0A2U1KYL4"/>
<dbReference type="PANTHER" id="PTHR47926:SF518">
    <property type="entry name" value="(WILD MALAYSIAN BANANA) HYPOTHETICAL PROTEIN"/>
    <property type="match status" value="1"/>
</dbReference>
<comment type="caution">
    <text evidence="1">The sequence shown here is derived from an EMBL/GenBank/DDBJ whole genome shotgun (WGS) entry which is preliminary data.</text>
</comment>
<dbReference type="STRING" id="35608.A0A2U1KYL4"/>
<organism evidence="1 2">
    <name type="scientific">Artemisia annua</name>
    <name type="common">Sweet wormwood</name>
    <dbReference type="NCBI Taxonomy" id="35608"/>
    <lineage>
        <taxon>Eukaryota</taxon>
        <taxon>Viridiplantae</taxon>
        <taxon>Streptophyta</taxon>
        <taxon>Embryophyta</taxon>
        <taxon>Tracheophyta</taxon>
        <taxon>Spermatophyta</taxon>
        <taxon>Magnoliopsida</taxon>
        <taxon>eudicotyledons</taxon>
        <taxon>Gunneridae</taxon>
        <taxon>Pentapetalae</taxon>
        <taxon>asterids</taxon>
        <taxon>campanulids</taxon>
        <taxon>Asterales</taxon>
        <taxon>Asteraceae</taxon>
        <taxon>Asteroideae</taxon>
        <taxon>Anthemideae</taxon>
        <taxon>Artemisiinae</taxon>
        <taxon>Artemisia</taxon>
    </lineage>
</organism>
<keyword evidence="2" id="KW-1185">Reference proteome</keyword>
<dbReference type="Pfam" id="PF20431">
    <property type="entry name" value="E_motif"/>
    <property type="match status" value="1"/>
</dbReference>
<name>A0A2U1KYL4_ARTAN</name>
<dbReference type="OrthoDB" id="1886324at2759"/>
<protein>
    <submittedName>
        <fullName evidence="1">Tetratricopeptide repeat (TPR)-like superfamily protein</fullName>
    </submittedName>
</protein>
<dbReference type="InterPro" id="IPR046960">
    <property type="entry name" value="PPR_At4g14850-like_plant"/>
</dbReference>
<accession>A0A2U1KYL4</accession>
<dbReference type="GO" id="GO:0003723">
    <property type="term" value="F:RNA binding"/>
    <property type="evidence" value="ECO:0007669"/>
    <property type="project" value="InterPro"/>
</dbReference>
<dbReference type="Gene3D" id="1.25.40.10">
    <property type="entry name" value="Tetratricopeptide repeat domain"/>
    <property type="match status" value="1"/>
</dbReference>
<dbReference type="Proteomes" id="UP000245207">
    <property type="component" value="Unassembled WGS sequence"/>
</dbReference>
<evidence type="ECO:0000313" key="2">
    <source>
        <dbReference type="Proteomes" id="UP000245207"/>
    </source>
</evidence>
<dbReference type="InterPro" id="IPR046848">
    <property type="entry name" value="E_motif"/>
</dbReference>
<dbReference type="InterPro" id="IPR011990">
    <property type="entry name" value="TPR-like_helical_dom_sf"/>
</dbReference>
<dbReference type="GO" id="GO:0009451">
    <property type="term" value="P:RNA modification"/>
    <property type="evidence" value="ECO:0007669"/>
    <property type="project" value="InterPro"/>
</dbReference>
<evidence type="ECO:0000313" key="1">
    <source>
        <dbReference type="EMBL" id="PWA41847.1"/>
    </source>
</evidence>